<reference evidence="7" key="1">
    <citation type="submission" date="2021-01" db="EMBL/GenBank/DDBJ databases">
        <authorList>
            <person name="Corre E."/>
            <person name="Pelletier E."/>
            <person name="Niang G."/>
            <person name="Scheremetjew M."/>
            <person name="Finn R."/>
            <person name="Kale V."/>
            <person name="Holt S."/>
            <person name="Cochrane G."/>
            <person name="Meng A."/>
            <person name="Brown T."/>
            <person name="Cohen L."/>
        </authorList>
    </citation>
    <scope>NUCLEOTIDE SEQUENCE</scope>
    <source>
        <strain evidence="7">CCMP494</strain>
    </source>
</reference>
<dbReference type="PANTHER" id="PTHR33398">
    <property type="entry name" value="30S RIBOSOMAL PROTEIN S20"/>
    <property type="match status" value="1"/>
</dbReference>
<protein>
    <recommendedName>
        <fullName evidence="8">Ribosomal protein S20</fullName>
    </recommendedName>
</protein>
<sequence length="150" mass="16266">MALVNAFSSLSIAAPAKAAGLGFKKAVAAFVPAPAARVSASRAVFTVEAKQNKKARTIQSRNERLYNKMRKSEITTRMKKVFLKATALGAQEACSEEEIGDLEKLISEATKAVDKAIAKGVLHKNTGARRKSRMSKYKQDLRRSKGLLTA</sequence>
<dbReference type="GO" id="GO:0015935">
    <property type="term" value="C:small ribosomal subunit"/>
    <property type="evidence" value="ECO:0007669"/>
    <property type="project" value="TreeGrafter"/>
</dbReference>
<keyword evidence="2" id="KW-0699">rRNA-binding</keyword>
<comment type="similarity">
    <text evidence="1">Belongs to the bacterial ribosomal protein bS20 family.</text>
</comment>
<organism evidence="7">
    <name type="scientific">Micromonas pusilla</name>
    <name type="common">Picoplanktonic green alga</name>
    <name type="synonym">Chromulina pusilla</name>
    <dbReference type="NCBI Taxonomy" id="38833"/>
    <lineage>
        <taxon>Eukaryota</taxon>
        <taxon>Viridiplantae</taxon>
        <taxon>Chlorophyta</taxon>
        <taxon>Mamiellophyceae</taxon>
        <taxon>Mamiellales</taxon>
        <taxon>Mamiellaceae</taxon>
        <taxon>Micromonas</taxon>
    </lineage>
</organism>
<dbReference type="HAMAP" id="MF_00500">
    <property type="entry name" value="Ribosomal_bS20"/>
    <property type="match status" value="1"/>
</dbReference>
<dbReference type="SUPFAM" id="SSF46992">
    <property type="entry name" value="Ribosomal protein S20"/>
    <property type="match status" value="1"/>
</dbReference>
<keyword evidence="5" id="KW-0687">Ribonucleoprotein</keyword>
<evidence type="ECO:0000313" key="7">
    <source>
        <dbReference type="EMBL" id="CAD8590233.1"/>
    </source>
</evidence>
<feature type="region of interest" description="Disordered" evidence="6">
    <location>
        <begin position="124"/>
        <end position="150"/>
    </location>
</feature>
<evidence type="ECO:0000256" key="6">
    <source>
        <dbReference type="SAM" id="MobiDB-lite"/>
    </source>
</evidence>
<dbReference type="NCBIfam" id="TIGR00029">
    <property type="entry name" value="S20"/>
    <property type="match status" value="1"/>
</dbReference>
<gene>
    <name evidence="7" type="ORF">MSP1404_LOCUS7637</name>
</gene>
<keyword evidence="3" id="KW-0694">RNA-binding</keyword>
<evidence type="ECO:0008006" key="8">
    <source>
        <dbReference type="Google" id="ProtNLM"/>
    </source>
</evidence>
<dbReference type="Gene3D" id="1.20.58.110">
    <property type="entry name" value="Ribosomal protein S20"/>
    <property type="match status" value="1"/>
</dbReference>
<evidence type="ECO:0000256" key="5">
    <source>
        <dbReference type="ARBA" id="ARBA00023274"/>
    </source>
</evidence>
<proteinExistence type="inferred from homology"/>
<dbReference type="GO" id="GO:0003735">
    <property type="term" value="F:structural constituent of ribosome"/>
    <property type="evidence" value="ECO:0007669"/>
    <property type="project" value="InterPro"/>
</dbReference>
<dbReference type="InterPro" id="IPR002583">
    <property type="entry name" value="Ribosomal_bS20"/>
</dbReference>
<accession>A0A7S0KR87</accession>
<feature type="compositionally biased region" description="Basic residues" evidence="6">
    <location>
        <begin position="126"/>
        <end position="136"/>
    </location>
</feature>
<dbReference type="Pfam" id="PF01649">
    <property type="entry name" value="Ribosomal_S20p"/>
    <property type="match status" value="1"/>
</dbReference>
<keyword evidence="4" id="KW-0689">Ribosomal protein</keyword>
<dbReference type="EMBL" id="HBEV01009953">
    <property type="protein sequence ID" value="CAD8590233.1"/>
    <property type="molecule type" value="Transcribed_RNA"/>
</dbReference>
<dbReference type="InterPro" id="IPR036510">
    <property type="entry name" value="Ribosomal_bS20_sf"/>
</dbReference>
<evidence type="ECO:0000256" key="2">
    <source>
        <dbReference type="ARBA" id="ARBA00022730"/>
    </source>
</evidence>
<name>A0A7S0KR87_MICPS</name>
<dbReference type="AlphaFoldDB" id="A0A7S0KR87"/>
<dbReference type="GO" id="GO:0006412">
    <property type="term" value="P:translation"/>
    <property type="evidence" value="ECO:0007669"/>
    <property type="project" value="InterPro"/>
</dbReference>
<dbReference type="PANTHER" id="PTHR33398:SF1">
    <property type="entry name" value="SMALL RIBOSOMAL SUBUNIT PROTEIN BS20C"/>
    <property type="match status" value="1"/>
</dbReference>
<evidence type="ECO:0000256" key="3">
    <source>
        <dbReference type="ARBA" id="ARBA00022884"/>
    </source>
</evidence>
<evidence type="ECO:0000256" key="1">
    <source>
        <dbReference type="ARBA" id="ARBA00007634"/>
    </source>
</evidence>
<evidence type="ECO:0000256" key="4">
    <source>
        <dbReference type="ARBA" id="ARBA00022980"/>
    </source>
</evidence>
<dbReference type="GO" id="GO:0070181">
    <property type="term" value="F:small ribosomal subunit rRNA binding"/>
    <property type="evidence" value="ECO:0007669"/>
    <property type="project" value="TreeGrafter"/>
</dbReference>